<dbReference type="PANTHER" id="PTHR31302:SF22">
    <property type="entry name" value="PHOSPHOESTERASE"/>
    <property type="match status" value="1"/>
</dbReference>
<organism evidence="2 3">
    <name type="scientific">Amylolactobacillus amylophilus DSM 20533 = JCM 1125</name>
    <dbReference type="NCBI Taxonomy" id="1423721"/>
    <lineage>
        <taxon>Bacteria</taxon>
        <taxon>Bacillati</taxon>
        <taxon>Bacillota</taxon>
        <taxon>Bacilli</taxon>
        <taxon>Lactobacillales</taxon>
        <taxon>Lactobacillaceae</taxon>
        <taxon>Amylolactobacillus</taxon>
    </lineage>
</organism>
<sequence length="276" mass="32804">MVRIAFASDLHFDVNQLDAKKLIQQQIDFLNRQEVDYFFVTGDTFNDFNKTLEYFEQFNNLARNTKAYFIAGNHDMVRGVKYYQLEEPQSKYYLHHKTLLIPDTNFAIVGNNGWYDYSFAKTRLNLTDNDYYHFKQTYWVDAVIDAPLSDRERFDRTLAQIEESIEQVQAVGQSNRHIILLTHFVPRLEFIKFTDYEKWNISTAMLGGVGLGELIDRYQLDYVDFGHLHIRTPDTQIGQTTYLHQPLGYRTKRRHEWENADFMTEFMQTTKIIEIN</sequence>
<dbReference type="Pfam" id="PF00149">
    <property type="entry name" value="Metallophos"/>
    <property type="match status" value="1"/>
</dbReference>
<dbReference type="NCBIfam" id="TIGR03729">
    <property type="entry name" value="acc_ester"/>
    <property type="match status" value="1"/>
</dbReference>
<dbReference type="InterPro" id="IPR004843">
    <property type="entry name" value="Calcineurin-like_PHP"/>
</dbReference>
<dbReference type="AlphaFoldDB" id="A0A1L6XCX6"/>
<reference evidence="2 3" key="1">
    <citation type="submission" date="2016-12" db="EMBL/GenBank/DDBJ databases">
        <title>The whole genome sequencing and assembly of Lactobacillus amylophilus DSM 20533T strain.</title>
        <authorList>
            <person name="Lee Y.-J."/>
            <person name="Yi H."/>
            <person name="Bahn Y.-S."/>
            <person name="Kim J.F."/>
            <person name="Lee D.-W."/>
        </authorList>
    </citation>
    <scope>NUCLEOTIDE SEQUENCE [LARGE SCALE GENOMIC DNA]</scope>
    <source>
        <strain evidence="2 3">DSM 20533</strain>
    </source>
</reference>
<keyword evidence="3" id="KW-1185">Reference proteome</keyword>
<protein>
    <recommendedName>
        <fullName evidence="1">Calcineurin-like phosphoesterase domain-containing protein</fullName>
    </recommendedName>
</protein>
<dbReference type="EMBL" id="CP018888">
    <property type="protein sequence ID" value="APT18841.1"/>
    <property type="molecule type" value="Genomic_DNA"/>
</dbReference>
<dbReference type="Proteomes" id="UP000185499">
    <property type="component" value="Chromosome"/>
</dbReference>
<evidence type="ECO:0000259" key="1">
    <source>
        <dbReference type="Pfam" id="PF00149"/>
    </source>
</evidence>
<evidence type="ECO:0000313" key="2">
    <source>
        <dbReference type="EMBL" id="APT18841.1"/>
    </source>
</evidence>
<dbReference type="InterPro" id="IPR029052">
    <property type="entry name" value="Metallo-depent_PP-like"/>
</dbReference>
<dbReference type="KEGG" id="lah:LA20533_06055"/>
<dbReference type="InterPro" id="IPR022302">
    <property type="entry name" value="Phosphoesterase_putative"/>
</dbReference>
<dbReference type="PANTHER" id="PTHR31302">
    <property type="entry name" value="TRANSMEMBRANE PROTEIN WITH METALLOPHOSPHOESTERASE DOMAIN-RELATED"/>
    <property type="match status" value="1"/>
</dbReference>
<name>A0A1L6XCX6_9LACO</name>
<evidence type="ECO:0000313" key="3">
    <source>
        <dbReference type="Proteomes" id="UP000185499"/>
    </source>
</evidence>
<proteinExistence type="predicted"/>
<dbReference type="OrthoDB" id="113290at2"/>
<gene>
    <name evidence="2" type="ORF">LA20533_06055</name>
</gene>
<dbReference type="SUPFAM" id="SSF56300">
    <property type="entry name" value="Metallo-dependent phosphatases"/>
    <property type="match status" value="1"/>
</dbReference>
<dbReference type="InterPro" id="IPR051158">
    <property type="entry name" value="Metallophosphoesterase_sf"/>
</dbReference>
<accession>A0A1L6XCX6</accession>
<dbReference type="GO" id="GO:0016787">
    <property type="term" value="F:hydrolase activity"/>
    <property type="evidence" value="ECO:0007669"/>
    <property type="project" value="InterPro"/>
</dbReference>
<feature type="domain" description="Calcineurin-like phosphoesterase" evidence="1">
    <location>
        <begin position="3"/>
        <end position="230"/>
    </location>
</feature>
<dbReference type="Gene3D" id="3.60.21.10">
    <property type="match status" value="1"/>
</dbReference>